<feature type="chain" id="PRO_5037711227" description="Chaplin domain-containing protein" evidence="8">
    <location>
        <begin position="28"/>
        <end position="114"/>
    </location>
</feature>
<keyword evidence="2" id="KW-0134">Cell wall</keyword>
<dbReference type="RefSeq" id="WP_189132830.1">
    <property type="nucleotide sequence ID" value="NZ_BMMS01000015.1"/>
</dbReference>
<evidence type="ECO:0000259" key="9">
    <source>
        <dbReference type="PROSITE" id="PS51884"/>
    </source>
</evidence>
<proteinExistence type="predicted"/>
<comment type="caution">
    <text evidence="10">The sequence shown here is derived from an EMBL/GenBank/DDBJ whole genome shotgun (WGS) entry which is preliminary data.</text>
</comment>
<accession>A0A918DZS6</accession>
<keyword evidence="11" id="KW-1185">Reference proteome</keyword>
<feature type="compositionally biased region" description="Basic and acidic residues" evidence="7">
    <location>
        <begin position="85"/>
        <end position="114"/>
    </location>
</feature>
<gene>
    <name evidence="10" type="ORF">GCM10012280_37070</name>
</gene>
<dbReference type="AlphaFoldDB" id="A0A918DZS6"/>
<dbReference type="Pfam" id="PF03777">
    <property type="entry name" value="ChpA-C"/>
    <property type="match status" value="1"/>
</dbReference>
<dbReference type="InterPro" id="IPR005528">
    <property type="entry name" value="ChpA-H"/>
</dbReference>
<feature type="domain" description="Chaplin" evidence="9">
    <location>
        <begin position="38"/>
        <end position="78"/>
    </location>
</feature>
<dbReference type="GO" id="GO:0007155">
    <property type="term" value="P:cell adhesion"/>
    <property type="evidence" value="ECO:0007669"/>
    <property type="project" value="UniProtKB-KW"/>
</dbReference>
<protein>
    <recommendedName>
        <fullName evidence="9">Chaplin domain-containing protein</fullName>
    </recommendedName>
</protein>
<feature type="signal peptide" evidence="8">
    <location>
        <begin position="1"/>
        <end position="27"/>
    </location>
</feature>
<organism evidence="10 11">
    <name type="scientific">Wenjunlia tyrosinilytica</name>
    <dbReference type="NCBI Taxonomy" id="1544741"/>
    <lineage>
        <taxon>Bacteria</taxon>
        <taxon>Bacillati</taxon>
        <taxon>Actinomycetota</taxon>
        <taxon>Actinomycetes</taxon>
        <taxon>Kitasatosporales</taxon>
        <taxon>Streptomycetaceae</taxon>
        <taxon>Wenjunlia</taxon>
    </lineage>
</organism>
<evidence type="ECO:0000256" key="6">
    <source>
        <dbReference type="ARBA" id="ARBA00023087"/>
    </source>
</evidence>
<dbReference type="PROSITE" id="PS51884">
    <property type="entry name" value="CHAPLIN"/>
    <property type="match status" value="1"/>
</dbReference>
<evidence type="ECO:0000256" key="4">
    <source>
        <dbReference type="ARBA" id="ARBA00022729"/>
    </source>
</evidence>
<keyword evidence="6" id="KW-0034">Amyloid</keyword>
<dbReference type="Proteomes" id="UP000641932">
    <property type="component" value="Unassembled WGS sequence"/>
</dbReference>
<evidence type="ECO:0000313" key="10">
    <source>
        <dbReference type="EMBL" id="GGO90773.1"/>
    </source>
</evidence>
<reference evidence="10" key="1">
    <citation type="journal article" date="2014" name="Int. J. Syst. Evol. Microbiol.">
        <title>Complete genome sequence of Corynebacterium casei LMG S-19264T (=DSM 44701T), isolated from a smear-ripened cheese.</title>
        <authorList>
            <consortium name="US DOE Joint Genome Institute (JGI-PGF)"/>
            <person name="Walter F."/>
            <person name="Albersmeier A."/>
            <person name="Kalinowski J."/>
            <person name="Ruckert C."/>
        </authorList>
    </citation>
    <scope>NUCLEOTIDE SEQUENCE</scope>
    <source>
        <strain evidence="10">CGMCC 4.7201</strain>
    </source>
</reference>
<keyword evidence="3" id="KW-0964">Secreted</keyword>
<evidence type="ECO:0000313" key="11">
    <source>
        <dbReference type="Proteomes" id="UP000641932"/>
    </source>
</evidence>
<evidence type="ECO:0000256" key="7">
    <source>
        <dbReference type="SAM" id="MobiDB-lite"/>
    </source>
</evidence>
<dbReference type="EMBL" id="BMMS01000015">
    <property type="protein sequence ID" value="GGO90773.1"/>
    <property type="molecule type" value="Genomic_DNA"/>
</dbReference>
<evidence type="ECO:0000256" key="1">
    <source>
        <dbReference type="ARBA" id="ARBA00004191"/>
    </source>
</evidence>
<evidence type="ECO:0000256" key="8">
    <source>
        <dbReference type="SAM" id="SignalP"/>
    </source>
</evidence>
<keyword evidence="5" id="KW-0130">Cell adhesion</keyword>
<comment type="subcellular location">
    <subcellularLocation>
        <location evidence="1">Secreted</location>
        <location evidence="1">Cell wall</location>
    </subcellularLocation>
</comment>
<name>A0A918DZS6_9ACTN</name>
<evidence type="ECO:0000256" key="2">
    <source>
        <dbReference type="ARBA" id="ARBA00022512"/>
    </source>
</evidence>
<sequence>MSRIAKAAVITLAAGAALGGAAGVANADAEAEGGAFGSPGVISGNNIQLPVDIPINVCGNSVTATGALNPTFGNTCVNASTEVEEAAKREHKEERKKDDHKKDEHKSEHKSDKH</sequence>
<evidence type="ECO:0000256" key="3">
    <source>
        <dbReference type="ARBA" id="ARBA00022525"/>
    </source>
</evidence>
<evidence type="ECO:0000256" key="5">
    <source>
        <dbReference type="ARBA" id="ARBA00022889"/>
    </source>
</evidence>
<feature type="region of interest" description="Disordered" evidence="7">
    <location>
        <begin position="82"/>
        <end position="114"/>
    </location>
</feature>
<reference evidence="10" key="2">
    <citation type="submission" date="2020-09" db="EMBL/GenBank/DDBJ databases">
        <authorList>
            <person name="Sun Q."/>
            <person name="Zhou Y."/>
        </authorList>
    </citation>
    <scope>NUCLEOTIDE SEQUENCE</scope>
    <source>
        <strain evidence="10">CGMCC 4.7201</strain>
    </source>
</reference>
<keyword evidence="4 8" id="KW-0732">Signal</keyword>